<dbReference type="Proteomes" id="UP000606653">
    <property type="component" value="Unassembled WGS sequence"/>
</dbReference>
<proteinExistence type="predicted"/>
<evidence type="ECO:0000313" key="1">
    <source>
        <dbReference type="EMBL" id="GGO06155.1"/>
    </source>
</evidence>
<comment type="caution">
    <text evidence="1">The sequence shown here is derived from an EMBL/GenBank/DDBJ whole genome shotgun (WGS) entry which is preliminary data.</text>
</comment>
<gene>
    <name evidence="1" type="primary">udk</name>
    <name evidence="1" type="ORF">GCM10010969_33270</name>
</gene>
<dbReference type="EMBL" id="BMLN01000011">
    <property type="protein sequence ID" value="GGO06155.1"/>
    <property type="molecule type" value="Genomic_DNA"/>
</dbReference>
<keyword evidence="2" id="KW-1185">Reference proteome</keyword>
<dbReference type="Pfam" id="PF13238">
    <property type="entry name" value="AAA_18"/>
    <property type="match status" value="1"/>
</dbReference>
<evidence type="ECO:0000313" key="2">
    <source>
        <dbReference type="Proteomes" id="UP000606653"/>
    </source>
</evidence>
<dbReference type="Gene3D" id="3.40.50.300">
    <property type="entry name" value="P-loop containing nucleotide triphosphate hydrolases"/>
    <property type="match status" value="1"/>
</dbReference>
<sequence length="201" mass="23857">MKDIAFANAKKIYPLLPGKVSERRFVLGIDGLSRSGKTSLTAELKRRLVERGEEFVLLHIDDYITARSQRYHTGHEEWYEYYALQWNAEKLRKDLFENLKTASQLTLPVYDEQVDSLETQTVHLPERGIIVVEGVFLQRSEWRGYCDFVVYLDCPREERFKREGELTQSRRDKFVNRYWKAEDYYLKTERPTEQAHLVLNG</sequence>
<dbReference type="PANTHER" id="PTHR10285">
    <property type="entry name" value="URIDINE KINASE"/>
    <property type="match status" value="1"/>
</dbReference>
<reference evidence="2" key="1">
    <citation type="journal article" date="2019" name="Int. J. Syst. Evol. Microbiol.">
        <title>The Global Catalogue of Microorganisms (GCM) 10K type strain sequencing project: providing services to taxonomists for standard genome sequencing and annotation.</title>
        <authorList>
            <consortium name="The Broad Institute Genomics Platform"/>
            <consortium name="The Broad Institute Genome Sequencing Center for Infectious Disease"/>
            <person name="Wu L."/>
            <person name="Ma J."/>
        </authorList>
    </citation>
    <scope>NUCLEOTIDE SEQUENCE [LARGE SCALE GENOMIC DNA]</scope>
    <source>
        <strain evidence="2">CGMCC 1.6964</strain>
    </source>
</reference>
<accession>A0ABQ2LA27</accession>
<protein>
    <submittedName>
        <fullName evidence="1">Uridine kinase</fullName>
    </submittedName>
</protein>
<name>A0ABQ2LA27_9BACL</name>
<organism evidence="1 2">
    <name type="scientific">Saccharibacillus kuerlensis</name>
    <dbReference type="NCBI Taxonomy" id="459527"/>
    <lineage>
        <taxon>Bacteria</taxon>
        <taxon>Bacillati</taxon>
        <taxon>Bacillota</taxon>
        <taxon>Bacilli</taxon>
        <taxon>Bacillales</taxon>
        <taxon>Paenibacillaceae</taxon>
        <taxon>Saccharibacillus</taxon>
    </lineage>
</organism>
<keyword evidence="1" id="KW-0808">Transferase</keyword>
<dbReference type="SUPFAM" id="SSF52540">
    <property type="entry name" value="P-loop containing nucleoside triphosphate hydrolases"/>
    <property type="match status" value="1"/>
</dbReference>
<keyword evidence="1" id="KW-0418">Kinase</keyword>
<dbReference type="GO" id="GO:0016301">
    <property type="term" value="F:kinase activity"/>
    <property type="evidence" value="ECO:0007669"/>
    <property type="project" value="UniProtKB-KW"/>
</dbReference>
<dbReference type="NCBIfam" id="NF005807">
    <property type="entry name" value="PRK07667.1"/>
    <property type="match status" value="1"/>
</dbReference>
<dbReference type="InterPro" id="IPR027417">
    <property type="entry name" value="P-loop_NTPase"/>
</dbReference>